<keyword evidence="4 5" id="KW-0067">ATP-binding</keyword>
<dbReference type="PROSITE" id="PS50011">
    <property type="entry name" value="PROTEIN_KINASE_DOM"/>
    <property type="match status" value="1"/>
</dbReference>
<proteinExistence type="predicted"/>
<dbReference type="InterPro" id="IPR011009">
    <property type="entry name" value="Kinase-like_dom_sf"/>
</dbReference>
<evidence type="ECO:0000256" key="2">
    <source>
        <dbReference type="ARBA" id="ARBA00022741"/>
    </source>
</evidence>
<keyword evidence="3 9" id="KW-0418">Kinase</keyword>
<evidence type="ECO:0000313" key="8">
    <source>
        <dbReference type="Proteomes" id="UP001652600"/>
    </source>
</evidence>
<dbReference type="GO" id="GO:0005524">
    <property type="term" value="F:ATP binding"/>
    <property type="evidence" value="ECO:0007669"/>
    <property type="project" value="UniProtKB-UniRule"/>
</dbReference>
<name>A0A1S3CAK1_CUCME</name>
<reference evidence="9" key="1">
    <citation type="submission" date="2025-08" db="UniProtKB">
        <authorList>
            <consortium name="RefSeq"/>
        </authorList>
    </citation>
    <scope>IDENTIFICATION</scope>
    <source>
        <tissue evidence="9">Stem</tissue>
    </source>
</reference>
<dbReference type="GO" id="GO:0005776">
    <property type="term" value="C:autophagosome"/>
    <property type="evidence" value="ECO:0007669"/>
    <property type="project" value="TreeGrafter"/>
</dbReference>
<dbReference type="KEGG" id="cmo:103498832"/>
<protein>
    <submittedName>
        <fullName evidence="9">Serine/threonine-protein kinase ATG1a isoform X1</fullName>
    </submittedName>
</protein>
<dbReference type="GO" id="GO:0004674">
    <property type="term" value="F:protein serine/threonine kinase activity"/>
    <property type="evidence" value="ECO:0007669"/>
    <property type="project" value="UniProtKB-KW"/>
</dbReference>
<dbReference type="eggNOG" id="KOG0595">
    <property type="taxonomic scope" value="Eukaryota"/>
</dbReference>
<evidence type="ECO:0000256" key="6">
    <source>
        <dbReference type="SAM" id="MobiDB-lite"/>
    </source>
</evidence>
<feature type="region of interest" description="Disordered" evidence="6">
    <location>
        <begin position="334"/>
        <end position="414"/>
    </location>
</feature>
<feature type="binding site" evidence="5">
    <location>
        <position position="46"/>
    </location>
    <ligand>
        <name>ATP</name>
        <dbReference type="ChEBI" id="CHEBI:30616"/>
    </ligand>
</feature>
<dbReference type="GO" id="GO:0005829">
    <property type="term" value="C:cytosol"/>
    <property type="evidence" value="ECO:0007669"/>
    <property type="project" value="TreeGrafter"/>
</dbReference>
<dbReference type="InterPro" id="IPR008271">
    <property type="entry name" value="Ser/Thr_kinase_AS"/>
</dbReference>
<dbReference type="Proteomes" id="UP001652600">
    <property type="component" value="Chromosome 11"/>
</dbReference>
<dbReference type="PANTHER" id="PTHR24348:SF22">
    <property type="entry name" value="NON-SPECIFIC SERINE_THREONINE PROTEIN KINASE"/>
    <property type="match status" value="1"/>
</dbReference>
<dbReference type="PROSITE" id="PS00108">
    <property type="entry name" value="PROTEIN_KINASE_ST"/>
    <property type="match status" value="1"/>
</dbReference>
<evidence type="ECO:0000256" key="5">
    <source>
        <dbReference type="PROSITE-ProRule" id="PRU10141"/>
    </source>
</evidence>
<dbReference type="InterPro" id="IPR017441">
    <property type="entry name" value="Protein_kinase_ATP_BS"/>
</dbReference>
<keyword evidence="2 5" id="KW-0547">Nucleotide-binding</keyword>
<dbReference type="PROSITE" id="PS00107">
    <property type="entry name" value="PROTEIN_KINASE_ATP"/>
    <property type="match status" value="1"/>
</dbReference>
<keyword evidence="1" id="KW-0808">Transferase</keyword>
<dbReference type="Gene3D" id="1.10.510.10">
    <property type="entry name" value="Transferase(Phosphotransferase) domain 1"/>
    <property type="match status" value="1"/>
</dbReference>
<feature type="domain" description="Protein kinase" evidence="7">
    <location>
        <begin position="17"/>
        <end position="324"/>
    </location>
</feature>
<dbReference type="FunCoup" id="A0A1S3CAK1">
    <property type="interactions" value="946"/>
</dbReference>
<dbReference type="SUPFAM" id="SSF56112">
    <property type="entry name" value="Protein kinase-like (PK-like)"/>
    <property type="match status" value="1"/>
</dbReference>
<accession>A0A1S3CAK1</accession>
<evidence type="ECO:0000256" key="3">
    <source>
        <dbReference type="ARBA" id="ARBA00022777"/>
    </source>
</evidence>
<dbReference type="InterPro" id="IPR045269">
    <property type="entry name" value="Atg1-like"/>
</dbReference>
<keyword evidence="8" id="KW-1185">Reference proteome</keyword>
<dbReference type="GO" id="GO:0000045">
    <property type="term" value="P:autophagosome assembly"/>
    <property type="evidence" value="ECO:0007669"/>
    <property type="project" value="TreeGrafter"/>
</dbReference>
<dbReference type="InParanoid" id="A0A1S3CAK1"/>
<dbReference type="RefSeq" id="XP_008459812.2">
    <property type="nucleotide sequence ID" value="XM_008461590.3"/>
</dbReference>
<gene>
    <name evidence="9" type="primary">LOC103498832</name>
</gene>
<dbReference type="SMART" id="SM00220">
    <property type="entry name" value="S_TKc"/>
    <property type="match status" value="1"/>
</dbReference>
<feature type="compositionally biased region" description="Basic and acidic residues" evidence="6">
    <location>
        <begin position="348"/>
        <end position="368"/>
    </location>
</feature>
<dbReference type="GO" id="GO:0016020">
    <property type="term" value="C:membrane"/>
    <property type="evidence" value="ECO:0007669"/>
    <property type="project" value="TreeGrafter"/>
</dbReference>
<dbReference type="GO" id="GO:0010506">
    <property type="term" value="P:regulation of autophagy"/>
    <property type="evidence" value="ECO:0007669"/>
    <property type="project" value="InterPro"/>
</dbReference>
<dbReference type="AlphaFoldDB" id="A0A1S3CAK1"/>
<dbReference type="GO" id="GO:0000407">
    <property type="term" value="C:phagophore assembly site"/>
    <property type="evidence" value="ECO:0007669"/>
    <property type="project" value="TreeGrafter"/>
</dbReference>
<evidence type="ECO:0000313" key="9">
    <source>
        <dbReference type="RefSeq" id="XP_008459812.2"/>
    </source>
</evidence>
<sequence>MDFDDLHPKDCCLIGNYILERRIGSGSFAVVWKSRHRHLGTVFAVKEIHKKKLLPKVSDSLLREISILRTVNHPNIIHLFEAIQTDDSIYLILEYCAGGDLWDYINRHGKVSEAVARDLMRQLVRLICVMDMAASGLKVLQEKHLIHRDLKPQNLLLSSKEGIPLLKIGDFGFARSLANQALADTLCGSPLYMAPEIMNNQKYDAKADLWSVGAILFQLLTGKLPFTGSHPAQLFKNITESTELKFPKGALEELHPDSVNLCRSLLRQNPGICCCDAVCKCARVLGQLTGGGGFMFSPYSFRTFWRFCTIERLSFKEFFNHKFFQEPRSNKAVETTPVVQSLESASSEAEKVESHLEQPIESSNRDSETSSSTVCNRTSRGKNIGSSVREQLIEPSNKDAEITSSSVPSSKSKGKNICSLVREQPIEPILNRGVDELKSLDCIQQSLNQIGVSDSMDSIEKDYVLVNAHCPSMETSSYHLETSLQGSLRVSHAFIIDQDTIAKTQKKELIASTRDIGESSRSRDQFSMARAASMLREVQGLSILHPSTRLQLFNQYLHVLSDLSQEKCNAGMFLESFSVELVALALWKEAVEISGAWLSSSDERKSSESSLGIDSTTLQKDADDAANEEGNVDFNRPSSVSKWAQLGFIAAVDRTEKLSQNIQEIDGATVIPDAMEIIFQKAISLGKSGAVDQYMENKDNAAASYSKAILLFSFILGEAESLNSPFSLTSCNKQRIQHYIHYLQTQTNLLSP</sequence>
<evidence type="ECO:0000256" key="1">
    <source>
        <dbReference type="ARBA" id="ARBA00022679"/>
    </source>
</evidence>
<evidence type="ECO:0000259" key="7">
    <source>
        <dbReference type="PROSITE" id="PS50011"/>
    </source>
</evidence>
<dbReference type="Pfam" id="PF00069">
    <property type="entry name" value="Pkinase"/>
    <property type="match status" value="1"/>
</dbReference>
<dbReference type="Pfam" id="PF24497">
    <property type="entry name" value="MIT_ATG1"/>
    <property type="match status" value="1"/>
</dbReference>
<dbReference type="GeneID" id="103498832"/>
<dbReference type="PANTHER" id="PTHR24348">
    <property type="entry name" value="SERINE/THREONINE-PROTEIN KINASE UNC-51-RELATED"/>
    <property type="match status" value="1"/>
</dbReference>
<dbReference type="InterPro" id="IPR056281">
    <property type="entry name" value="MIT_ATG1a/b/c"/>
</dbReference>
<dbReference type="InterPro" id="IPR000719">
    <property type="entry name" value="Prot_kinase_dom"/>
</dbReference>
<evidence type="ECO:0000256" key="4">
    <source>
        <dbReference type="ARBA" id="ARBA00022840"/>
    </source>
</evidence>
<organism evidence="8 9">
    <name type="scientific">Cucumis melo</name>
    <name type="common">Muskmelon</name>
    <dbReference type="NCBI Taxonomy" id="3656"/>
    <lineage>
        <taxon>Eukaryota</taxon>
        <taxon>Viridiplantae</taxon>
        <taxon>Streptophyta</taxon>
        <taxon>Embryophyta</taxon>
        <taxon>Tracheophyta</taxon>
        <taxon>Spermatophyta</taxon>
        <taxon>Magnoliopsida</taxon>
        <taxon>eudicotyledons</taxon>
        <taxon>Gunneridae</taxon>
        <taxon>Pentapetalae</taxon>
        <taxon>rosids</taxon>
        <taxon>fabids</taxon>
        <taxon>Cucurbitales</taxon>
        <taxon>Cucurbitaceae</taxon>
        <taxon>Benincaseae</taxon>
        <taxon>Cucumis</taxon>
    </lineage>
</organism>